<keyword evidence="2" id="KW-0489">Methyltransferase</keyword>
<keyword evidence="5" id="KW-0479">Metal-binding</keyword>
<dbReference type="AlphaFoldDB" id="A0A8J4T4V3"/>
<evidence type="ECO:0000313" key="15">
    <source>
        <dbReference type="Proteomes" id="UP000727407"/>
    </source>
</evidence>
<dbReference type="InterPro" id="IPR046341">
    <property type="entry name" value="SET_dom_sf"/>
</dbReference>
<protein>
    <submittedName>
        <fullName evidence="14">Histone-lysine N-methyltransferase PRDM9-like</fullName>
    </submittedName>
</protein>
<sequence length="281" mass="31216">PVMMSSAGDSQLSSRSSHVDDPAPSQMSEEVKIETSGGGTSGSVGHAPLVEQQSSAVQMKLTPQDCVKKEETPDLNICNSEKDLNDAPDGSSVKEEETEDNDYLYCEICKSYFFNKCEVHGSPLFITDTPAPMGVSDRASQTLPPGLEIRKPGILGAVLGVFNNGETVPVGAHFGPYQGELVEREEAMNSEYCWMISKSKQHKEYLDAKTEAFANWMRYVNCAHKDGEQNLMAFQYQGEIFYRCCQPINPGQEFLVWYEADYAKGLGPTFDFLWNKKCRTN</sequence>
<feature type="compositionally biased region" description="Polar residues" evidence="12">
    <location>
        <begin position="7"/>
        <end position="16"/>
    </location>
</feature>
<evidence type="ECO:0000259" key="13">
    <source>
        <dbReference type="PROSITE" id="PS50280"/>
    </source>
</evidence>
<feature type="region of interest" description="Disordered" evidence="12">
    <location>
        <begin position="1"/>
        <end position="97"/>
    </location>
</feature>
<organism evidence="14 15">
    <name type="scientific">Clarias magur</name>
    <name type="common">Asian catfish</name>
    <name type="synonym">Macropteronotus magur</name>
    <dbReference type="NCBI Taxonomy" id="1594786"/>
    <lineage>
        <taxon>Eukaryota</taxon>
        <taxon>Metazoa</taxon>
        <taxon>Chordata</taxon>
        <taxon>Craniata</taxon>
        <taxon>Vertebrata</taxon>
        <taxon>Euteleostomi</taxon>
        <taxon>Actinopterygii</taxon>
        <taxon>Neopterygii</taxon>
        <taxon>Teleostei</taxon>
        <taxon>Ostariophysi</taxon>
        <taxon>Siluriformes</taxon>
        <taxon>Clariidae</taxon>
        <taxon>Clarias</taxon>
    </lineage>
</organism>
<keyword evidence="9" id="KW-0805">Transcription regulation</keyword>
<dbReference type="GO" id="GO:0032259">
    <property type="term" value="P:methylation"/>
    <property type="evidence" value="ECO:0007669"/>
    <property type="project" value="UniProtKB-KW"/>
</dbReference>
<feature type="domain" description="SET" evidence="13">
    <location>
        <begin position="145"/>
        <end position="259"/>
    </location>
</feature>
<dbReference type="OrthoDB" id="9439903at2759"/>
<dbReference type="PANTHER" id="PTHR16515:SF66">
    <property type="entry name" value="C2H2-TYPE DOMAIN-CONTAINING PROTEIN"/>
    <property type="match status" value="1"/>
</dbReference>
<keyword evidence="10" id="KW-0804">Transcription</keyword>
<evidence type="ECO:0000256" key="7">
    <source>
        <dbReference type="ARBA" id="ARBA00022771"/>
    </source>
</evidence>
<dbReference type="PANTHER" id="PTHR16515">
    <property type="entry name" value="PR DOMAIN ZINC FINGER PROTEIN"/>
    <property type="match status" value="1"/>
</dbReference>
<evidence type="ECO:0000313" key="14">
    <source>
        <dbReference type="EMBL" id="KAF5889015.1"/>
    </source>
</evidence>
<dbReference type="InterPro" id="IPR001214">
    <property type="entry name" value="SET_dom"/>
</dbReference>
<evidence type="ECO:0000256" key="12">
    <source>
        <dbReference type="SAM" id="MobiDB-lite"/>
    </source>
</evidence>
<evidence type="ECO:0000256" key="6">
    <source>
        <dbReference type="ARBA" id="ARBA00022737"/>
    </source>
</evidence>
<keyword evidence="11" id="KW-0539">Nucleus</keyword>
<accession>A0A8J4T4V3</accession>
<dbReference type="InterPro" id="IPR044417">
    <property type="entry name" value="PRDM7_9_PR-SET"/>
</dbReference>
<evidence type="ECO:0000256" key="5">
    <source>
        <dbReference type="ARBA" id="ARBA00022723"/>
    </source>
</evidence>
<comment type="caution">
    <text evidence="14">The sequence shown here is derived from an EMBL/GenBank/DDBJ whole genome shotgun (WGS) entry which is preliminary data.</text>
</comment>
<gene>
    <name evidence="14" type="ORF">DAT39_021281</name>
</gene>
<evidence type="ECO:0000256" key="1">
    <source>
        <dbReference type="ARBA" id="ARBA00004123"/>
    </source>
</evidence>
<dbReference type="CDD" id="cd19193">
    <property type="entry name" value="PR-SET_PRDM7_9"/>
    <property type="match status" value="1"/>
</dbReference>
<dbReference type="InterPro" id="IPR050331">
    <property type="entry name" value="Zinc_finger"/>
</dbReference>
<name>A0A8J4T4V3_CLAMG</name>
<dbReference type="GO" id="GO:0010468">
    <property type="term" value="P:regulation of gene expression"/>
    <property type="evidence" value="ECO:0007669"/>
    <property type="project" value="TreeGrafter"/>
</dbReference>
<keyword evidence="7" id="KW-0863">Zinc-finger</keyword>
<evidence type="ECO:0000256" key="11">
    <source>
        <dbReference type="ARBA" id="ARBA00023242"/>
    </source>
</evidence>
<evidence type="ECO:0000256" key="8">
    <source>
        <dbReference type="ARBA" id="ARBA00022833"/>
    </source>
</evidence>
<comment type="subcellular location">
    <subcellularLocation>
        <location evidence="1">Nucleus</location>
    </subcellularLocation>
</comment>
<keyword evidence="15" id="KW-1185">Reference proteome</keyword>
<feature type="non-terminal residue" evidence="14">
    <location>
        <position position="1"/>
    </location>
</feature>
<dbReference type="Gene3D" id="2.170.270.10">
    <property type="entry name" value="SET domain"/>
    <property type="match status" value="1"/>
</dbReference>
<dbReference type="GO" id="GO:0005634">
    <property type="term" value="C:nucleus"/>
    <property type="evidence" value="ECO:0007669"/>
    <property type="project" value="UniProtKB-SubCell"/>
</dbReference>
<keyword evidence="3" id="KW-0808">Transferase</keyword>
<evidence type="ECO:0000256" key="10">
    <source>
        <dbReference type="ARBA" id="ARBA00023163"/>
    </source>
</evidence>
<keyword evidence="8" id="KW-0862">Zinc</keyword>
<reference evidence="14" key="1">
    <citation type="submission" date="2020-07" db="EMBL/GenBank/DDBJ databases">
        <title>Clarias magur genome sequencing, assembly and annotation.</title>
        <authorList>
            <person name="Kushwaha B."/>
            <person name="Kumar R."/>
            <person name="Das P."/>
            <person name="Joshi C.G."/>
            <person name="Kumar D."/>
            <person name="Nagpure N.S."/>
            <person name="Pandey M."/>
            <person name="Agarwal S."/>
            <person name="Srivastava S."/>
            <person name="Singh M."/>
            <person name="Sahoo L."/>
            <person name="Jayasankar P."/>
            <person name="Meher P.K."/>
            <person name="Koringa P.G."/>
            <person name="Iquebal M.A."/>
            <person name="Das S.P."/>
            <person name="Bit A."/>
            <person name="Patnaik S."/>
            <person name="Patel N."/>
            <person name="Shah T.M."/>
            <person name="Hinsu A."/>
            <person name="Jena J.K."/>
        </authorList>
    </citation>
    <scope>NUCLEOTIDE SEQUENCE</scope>
    <source>
        <strain evidence="14">CIFAMagur01</strain>
        <tissue evidence="14">Testis</tissue>
    </source>
</reference>
<evidence type="ECO:0000256" key="3">
    <source>
        <dbReference type="ARBA" id="ARBA00022679"/>
    </source>
</evidence>
<dbReference type="PROSITE" id="PS50280">
    <property type="entry name" value="SET"/>
    <property type="match status" value="1"/>
</dbReference>
<keyword evidence="6" id="KW-0677">Repeat</keyword>
<dbReference type="EMBL" id="QNUK01000877">
    <property type="protein sequence ID" value="KAF5889015.1"/>
    <property type="molecule type" value="Genomic_DNA"/>
</dbReference>
<dbReference type="GO" id="GO:0042054">
    <property type="term" value="F:histone methyltransferase activity"/>
    <property type="evidence" value="ECO:0007669"/>
    <property type="project" value="InterPro"/>
</dbReference>
<keyword evidence="4" id="KW-0949">S-adenosyl-L-methionine</keyword>
<proteinExistence type="predicted"/>
<dbReference type="SUPFAM" id="SSF82199">
    <property type="entry name" value="SET domain"/>
    <property type="match status" value="1"/>
</dbReference>
<feature type="non-terminal residue" evidence="14">
    <location>
        <position position="281"/>
    </location>
</feature>
<evidence type="ECO:0000256" key="2">
    <source>
        <dbReference type="ARBA" id="ARBA00022603"/>
    </source>
</evidence>
<evidence type="ECO:0000256" key="4">
    <source>
        <dbReference type="ARBA" id="ARBA00022691"/>
    </source>
</evidence>
<dbReference type="GO" id="GO:0008270">
    <property type="term" value="F:zinc ion binding"/>
    <property type="evidence" value="ECO:0007669"/>
    <property type="project" value="UniProtKB-KW"/>
</dbReference>
<dbReference type="Pfam" id="PF21549">
    <property type="entry name" value="PRDM2_PR"/>
    <property type="match status" value="1"/>
</dbReference>
<evidence type="ECO:0000256" key="9">
    <source>
        <dbReference type="ARBA" id="ARBA00023015"/>
    </source>
</evidence>
<dbReference type="Proteomes" id="UP000727407">
    <property type="component" value="Unassembled WGS sequence"/>
</dbReference>